<proteinExistence type="predicted"/>
<evidence type="ECO:0000313" key="8">
    <source>
        <dbReference type="EMBL" id="KAL3779971.1"/>
    </source>
</evidence>
<dbReference type="PROSITE" id="PS00107">
    <property type="entry name" value="PROTEIN_KINASE_ATP"/>
    <property type="match status" value="1"/>
</dbReference>
<dbReference type="SMART" id="SM00220">
    <property type="entry name" value="S_TKc"/>
    <property type="match status" value="1"/>
</dbReference>
<dbReference type="Pfam" id="PF00069">
    <property type="entry name" value="Pkinase"/>
    <property type="match status" value="1"/>
</dbReference>
<organism evidence="8 9">
    <name type="scientific">Cyclotella atomus</name>
    <dbReference type="NCBI Taxonomy" id="382360"/>
    <lineage>
        <taxon>Eukaryota</taxon>
        <taxon>Sar</taxon>
        <taxon>Stramenopiles</taxon>
        <taxon>Ochrophyta</taxon>
        <taxon>Bacillariophyta</taxon>
        <taxon>Coscinodiscophyceae</taxon>
        <taxon>Thalassiosirophycidae</taxon>
        <taxon>Stephanodiscales</taxon>
        <taxon>Stephanodiscaceae</taxon>
        <taxon>Cyclotella</taxon>
    </lineage>
</organism>
<dbReference type="Pfam" id="PF14768">
    <property type="entry name" value="RPA_interact_C"/>
    <property type="match status" value="1"/>
</dbReference>
<dbReference type="InterPro" id="IPR011009">
    <property type="entry name" value="Kinase-like_dom_sf"/>
</dbReference>
<dbReference type="PROSITE" id="PS00108">
    <property type="entry name" value="PROTEIN_KINASE_ST"/>
    <property type="match status" value="1"/>
</dbReference>
<feature type="region of interest" description="Disordered" evidence="6">
    <location>
        <begin position="950"/>
        <end position="1012"/>
    </location>
</feature>
<keyword evidence="3" id="KW-0418">Kinase</keyword>
<gene>
    <name evidence="8" type="ORF">ACHAWO_008889</name>
</gene>
<dbReference type="PANTHER" id="PTHR24348">
    <property type="entry name" value="SERINE/THREONINE-PROTEIN KINASE UNC-51-RELATED"/>
    <property type="match status" value="1"/>
</dbReference>
<comment type="caution">
    <text evidence="8">The sequence shown here is derived from an EMBL/GenBank/DDBJ whole genome shotgun (WGS) entry which is preliminary data.</text>
</comment>
<evidence type="ECO:0000256" key="6">
    <source>
        <dbReference type="SAM" id="MobiDB-lite"/>
    </source>
</evidence>
<sequence>MDHHEPPPKTIAGYTPTTRLGSGSFATVYKATLSGPTPDLPSTAAIKSIIRSKKLTPKVLANLQTEIDILRNHRHPNIVRLFKVSETADCVYLILEYCAGGDLQGLIRTRKNGRLGERLCRRLIRDLARGLGFLWERQLVHRDIKPQNLLLTCALPREDEVDNPPKEISTESEMEDGGDFILKIADFGFARHLGGVDLAETMCGSPLYMAPEVLLGQKYDAKADLWSVGTVFFEMISGRTPFHGENHMDLLNNIKCKAVRLPPDVRVSKECVALLRILLDRRPASRADFKMFYEAVEKFVALGCNGPKIDLPVRSINEDMMPLKAQMDLCAITEDDADDSDEVEKPCALRPLASLNPDQIQAQSSKETAQDLVQIVTPPFQPITAPAHPHNIHAGIQNIMQRQGNKPSVFAPLQASPNLSPATTPVGAFFPTLTLGDGGAATKSAEIPTMRIREGLNPLIPSDHINNTKRDSQHSSSSSREAYDSGFVLVEHSGHRSRPGSLTNSPCDSITRAPPSPSRKYYQDGYSQSPSQSCSRMIVNGAMGMLGTSPATGQALLGRMMIGTPSTKSGMSAAPLASGKFNVSPRSALRSGGCLAHIDILVRMLAAAEDIGRRSISVAHLGDVRAYMAMGAYAAQRDASRSSSCTPMELEDDCNARLSVRGELARKTIVEEEEEEEVELPFAMTTSMDGGSTDGMSQSPVVGNIMNNLAPLLGNNNASDNSSNKEEDLPTVMLTHFHEAVRCYIKSLTMLKSAICAAQKVLKDVEEVSRLPGARSSPNANNPYTPLQKRCIGSLQWLGKNLNAIVERSDAADDQITTLEKSSSSNTDVKKSVQTVEELIFDHCLKCGYDGTVKQTLGHYDEARSCYRSAGLLAETLLMDPKVGSEDRAILERYVHSFVDQIYEVDSLIRAQAQSSRASSVHGSSISGVRRQSSLTNNLYHIIRAMSSNIPQQQQRSNPKAQSLQNNSQQWKDNLRRDCIERAKSARRERLRRQRSSGAATNAIADGGGDSNRLKRGFIYPNSEFDTDHEHPIDHYETCNLPNEDSAMQEARALVEQQLHESMMGLRHCQHILPADGVENPSKRKMKGVVATDMNVDVSCAQFGFDEDECKMSEEEYSELVNAVTEELERECELSEEEYWEMERLEAIEHEKLFHDIDDFDSWEAEQQQPQATVYTSPFASTSSPLVHCPICNSKSLVETPFDGIRCTNNTGVNSACDFQLDIAHDGLSLLHLKEQLAKLYEEHSRECSSGILKFRIHMAMLMVSCQECGVDHVVL</sequence>
<feature type="domain" description="Protein kinase" evidence="7">
    <location>
        <begin position="14"/>
        <end position="300"/>
    </location>
</feature>
<keyword evidence="9" id="KW-1185">Reference proteome</keyword>
<evidence type="ECO:0000313" key="9">
    <source>
        <dbReference type="Proteomes" id="UP001530400"/>
    </source>
</evidence>
<keyword evidence="2 5" id="KW-0547">Nucleotide-binding</keyword>
<dbReference type="AlphaFoldDB" id="A0ABD3NXL4"/>
<feature type="region of interest" description="Disordered" evidence="6">
    <location>
        <begin position="457"/>
        <end position="528"/>
    </location>
</feature>
<dbReference type="GO" id="GO:0016301">
    <property type="term" value="F:kinase activity"/>
    <property type="evidence" value="ECO:0007669"/>
    <property type="project" value="UniProtKB-KW"/>
</dbReference>
<dbReference type="InterPro" id="IPR000719">
    <property type="entry name" value="Prot_kinase_dom"/>
</dbReference>
<reference evidence="8 9" key="1">
    <citation type="submission" date="2024-10" db="EMBL/GenBank/DDBJ databases">
        <title>Updated reference genomes for cyclostephanoid diatoms.</title>
        <authorList>
            <person name="Roberts W.R."/>
            <person name="Alverson A.J."/>
        </authorList>
    </citation>
    <scope>NUCLEOTIDE SEQUENCE [LARGE SCALE GENOMIC DNA]</scope>
    <source>
        <strain evidence="8 9">AJA010-31</strain>
    </source>
</reference>
<keyword evidence="4 5" id="KW-0067">ATP-binding</keyword>
<name>A0ABD3NXL4_9STRA</name>
<dbReference type="InterPro" id="IPR017441">
    <property type="entry name" value="Protein_kinase_ATP_BS"/>
</dbReference>
<dbReference type="PROSITE" id="PS50011">
    <property type="entry name" value="PROTEIN_KINASE_DOM"/>
    <property type="match status" value="1"/>
</dbReference>
<evidence type="ECO:0000256" key="5">
    <source>
        <dbReference type="PROSITE-ProRule" id="PRU10141"/>
    </source>
</evidence>
<dbReference type="EMBL" id="JALLPJ020000911">
    <property type="protein sequence ID" value="KAL3779971.1"/>
    <property type="molecule type" value="Genomic_DNA"/>
</dbReference>
<evidence type="ECO:0000256" key="2">
    <source>
        <dbReference type="ARBA" id="ARBA00022741"/>
    </source>
</evidence>
<evidence type="ECO:0000256" key="1">
    <source>
        <dbReference type="ARBA" id="ARBA00022679"/>
    </source>
</evidence>
<dbReference type="InterPro" id="IPR045269">
    <property type="entry name" value="Atg1-like"/>
</dbReference>
<dbReference type="Gene3D" id="1.10.510.10">
    <property type="entry name" value="Transferase(Phosphotransferase) domain 1"/>
    <property type="match status" value="1"/>
</dbReference>
<evidence type="ECO:0000259" key="7">
    <source>
        <dbReference type="PROSITE" id="PS50011"/>
    </source>
</evidence>
<evidence type="ECO:0000256" key="3">
    <source>
        <dbReference type="ARBA" id="ARBA00022777"/>
    </source>
</evidence>
<dbReference type="Proteomes" id="UP001530400">
    <property type="component" value="Unassembled WGS sequence"/>
</dbReference>
<protein>
    <recommendedName>
        <fullName evidence="7">Protein kinase domain-containing protein</fullName>
    </recommendedName>
</protein>
<dbReference type="GO" id="GO:0005524">
    <property type="term" value="F:ATP binding"/>
    <property type="evidence" value="ECO:0007669"/>
    <property type="project" value="UniProtKB-UniRule"/>
</dbReference>
<dbReference type="PANTHER" id="PTHR24348:SF22">
    <property type="entry name" value="NON-SPECIFIC SERINE_THREONINE PROTEIN KINASE"/>
    <property type="match status" value="1"/>
</dbReference>
<dbReference type="SUPFAM" id="SSF56112">
    <property type="entry name" value="Protein kinase-like (PK-like)"/>
    <property type="match status" value="1"/>
</dbReference>
<dbReference type="InterPro" id="IPR008271">
    <property type="entry name" value="Ser/Thr_kinase_AS"/>
</dbReference>
<keyword evidence="1" id="KW-0808">Transferase</keyword>
<feature type="binding site" evidence="5">
    <location>
        <position position="47"/>
    </location>
    <ligand>
        <name>ATP</name>
        <dbReference type="ChEBI" id="CHEBI:30616"/>
    </ligand>
</feature>
<evidence type="ECO:0000256" key="4">
    <source>
        <dbReference type="ARBA" id="ARBA00022840"/>
    </source>
</evidence>
<dbReference type="InterPro" id="IPR028159">
    <property type="entry name" value="RPA_interact_C_dom"/>
</dbReference>
<accession>A0ABD3NXL4</accession>
<feature type="compositionally biased region" description="Polar residues" evidence="6">
    <location>
        <begin position="950"/>
        <end position="972"/>
    </location>
</feature>
<feature type="compositionally biased region" description="Basic and acidic residues" evidence="6">
    <location>
        <begin position="973"/>
        <end position="988"/>
    </location>
</feature>